<dbReference type="Pfam" id="PF00082">
    <property type="entry name" value="Peptidase_S8"/>
    <property type="match status" value="1"/>
</dbReference>
<keyword evidence="2 5" id="KW-0645">Protease</keyword>
<dbReference type="Gene3D" id="3.30.70.80">
    <property type="entry name" value="Peptidase S8 propeptide/proteinase inhibitor I9"/>
    <property type="match status" value="1"/>
</dbReference>
<dbReference type="InterPro" id="IPR023828">
    <property type="entry name" value="Peptidase_S8_Ser-AS"/>
</dbReference>
<evidence type="ECO:0000313" key="10">
    <source>
        <dbReference type="Proteomes" id="UP000011650"/>
    </source>
</evidence>
<keyword evidence="3 5" id="KW-0378">Hydrolase</keyword>
<evidence type="ECO:0000256" key="3">
    <source>
        <dbReference type="ARBA" id="ARBA00022801"/>
    </source>
</evidence>
<feature type="domain" description="Peptidase S8/S53" evidence="8">
    <location>
        <begin position="107"/>
        <end position="369"/>
    </location>
</feature>
<dbReference type="InterPro" id="IPR023827">
    <property type="entry name" value="Peptidase_S8_Asp-AS"/>
</dbReference>
<dbReference type="InterPro" id="IPR050131">
    <property type="entry name" value="Peptidase_S8_subtilisin-like"/>
</dbReference>
<sequence>MATTVGLFGTLGAVGGASAADLVEVNVGVRNDAGRSAAKRAAAEVKREFAFDALTIRVAPAAAANLENNPNVRYVEENGTMEAFEQTTPYGVDITEADLAIDDGDTGAGVDVAVIDTGIDAQHETLQANLGEGWAAVDAACTTNCGGGGPGGGGGNDIDECLADWDDDNDHGTHCAGTAAAADDGTGVLGVAPEATLHAVKVLACDGSGSFDDIAAGIEWSADQGHDVQSMSLGADTESSVVADALGYAADRGVVMVAAAGNSGPCTDCVGFPARDDRVIAVSATDESDALADFSSTGPEVDIAAPGVDTLSTVPRDEYAEFSGTSMACPHVSGAAAQVIADGTTERDAVRTALLDAAEDVGLDESEQGSGRLNVADALGGDDGGNAAPEIDDLAVSEVETDDGDAEFDASWAVSDADADLDAVELTLVDDTAGATEDTASESVSGDAASGTTRLVAAGDDGSGNGYTVELVATDTEGASATDTATVTETEDGGDGGDGETPPAVDEFVVTDDSNPNWSRHAVEWAVSDADGDLATVTSEQLTDGGSVADAVSSGASGGSASGVDDLESRRTSVTEIRLTVVDDAGNETVETRSV</sequence>
<comment type="similarity">
    <text evidence="1 5 6">Belongs to the peptidase S8 family.</text>
</comment>
<proteinExistence type="inferred from homology"/>
<dbReference type="GO" id="GO:0004252">
    <property type="term" value="F:serine-type endopeptidase activity"/>
    <property type="evidence" value="ECO:0007669"/>
    <property type="project" value="UniProtKB-UniRule"/>
</dbReference>
<feature type="region of interest" description="Disordered" evidence="7">
    <location>
        <begin position="432"/>
        <end position="503"/>
    </location>
</feature>
<dbReference type="PROSITE" id="PS51892">
    <property type="entry name" value="SUBTILASE"/>
    <property type="match status" value="1"/>
</dbReference>
<dbReference type="PRINTS" id="PR00723">
    <property type="entry name" value="SUBTILISIN"/>
</dbReference>
<dbReference type="InterPro" id="IPR037045">
    <property type="entry name" value="S8pro/Inhibitor_I9_sf"/>
</dbReference>
<comment type="caution">
    <text evidence="9">The sequence shown here is derived from an EMBL/GenBank/DDBJ whole genome shotgun (WGS) entry which is preliminary data.</text>
</comment>
<feature type="region of interest" description="Disordered" evidence="7">
    <location>
        <begin position="361"/>
        <end position="389"/>
    </location>
</feature>
<gene>
    <name evidence="9" type="ORF">C469_03910</name>
</gene>
<keyword evidence="10" id="KW-1185">Reference proteome</keyword>
<dbReference type="InterPro" id="IPR000209">
    <property type="entry name" value="Peptidase_S8/S53_dom"/>
</dbReference>
<evidence type="ECO:0000313" key="9">
    <source>
        <dbReference type="EMBL" id="EMA63136.1"/>
    </source>
</evidence>
<evidence type="ECO:0000256" key="5">
    <source>
        <dbReference type="PROSITE-ProRule" id="PRU01240"/>
    </source>
</evidence>
<protein>
    <submittedName>
        <fullName evidence="9">Subtilisin-like protease C</fullName>
    </submittedName>
</protein>
<evidence type="ECO:0000259" key="8">
    <source>
        <dbReference type="Pfam" id="PF00082"/>
    </source>
</evidence>
<dbReference type="InterPro" id="IPR022398">
    <property type="entry name" value="Peptidase_S8_His-AS"/>
</dbReference>
<dbReference type="PANTHER" id="PTHR43806:SF11">
    <property type="entry name" value="CEREVISIN-RELATED"/>
    <property type="match status" value="1"/>
</dbReference>
<dbReference type="SUPFAM" id="SSF52743">
    <property type="entry name" value="Subtilisin-like"/>
    <property type="match status" value="1"/>
</dbReference>
<accession>M0NZ82</accession>
<dbReference type="PROSITE" id="PS00137">
    <property type="entry name" value="SUBTILASE_HIS"/>
    <property type="match status" value="1"/>
</dbReference>
<feature type="active site" description="Charge relay system" evidence="5">
    <location>
        <position position="326"/>
    </location>
</feature>
<evidence type="ECO:0000256" key="1">
    <source>
        <dbReference type="ARBA" id="ARBA00011073"/>
    </source>
</evidence>
<feature type="compositionally biased region" description="Acidic residues" evidence="7">
    <location>
        <begin position="489"/>
        <end position="498"/>
    </location>
</feature>
<dbReference type="PATRIC" id="fig|1227482.3.peg.783"/>
<evidence type="ECO:0000256" key="2">
    <source>
        <dbReference type="ARBA" id="ARBA00022670"/>
    </source>
</evidence>
<evidence type="ECO:0000256" key="7">
    <source>
        <dbReference type="SAM" id="MobiDB-lite"/>
    </source>
</evidence>
<dbReference type="InterPro" id="IPR036852">
    <property type="entry name" value="Peptidase_S8/S53_dom_sf"/>
</dbReference>
<dbReference type="PANTHER" id="PTHR43806">
    <property type="entry name" value="PEPTIDASE S8"/>
    <property type="match status" value="1"/>
</dbReference>
<dbReference type="Proteomes" id="UP000011650">
    <property type="component" value="Unassembled WGS sequence"/>
</dbReference>
<organism evidence="9 10">
    <name type="scientific">Halorubrum lipolyticum DSM 21995</name>
    <dbReference type="NCBI Taxonomy" id="1227482"/>
    <lineage>
        <taxon>Archaea</taxon>
        <taxon>Methanobacteriati</taxon>
        <taxon>Methanobacteriota</taxon>
        <taxon>Stenosarchaea group</taxon>
        <taxon>Halobacteria</taxon>
        <taxon>Halobacteriales</taxon>
        <taxon>Haloferacaceae</taxon>
        <taxon>Halorubrum</taxon>
    </lineage>
</organism>
<evidence type="ECO:0000256" key="4">
    <source>
        <dbReference type="ARBA" id="ARBA00022825"/>
    </source>
</evidence>
<name>M0NZ82_9EURY</name>
<dbReference type="AlphaFoldDB" id="M0NZ82"/>
<dbReference type="GO" id="GO:0006508">
    <property type="term" value="P:proteolysis"/>
    <property type="evidence" value="ECO:0007669"/>
    <property type="project" value="UniProtKB-KW"/>
</dbReference>
<evidence type="ECO:0000256" key="6">
    <source>
        <dbReference type="RuleBase" id="RU003355"/>
    </source>
</evidence>
<feature type="region of interest" description="Disordered" evidence="7">
    <location>
        <begin position="545"/>
        <end position="571"/>
    </location>
</feature>
<feature type="compositionally biased region" description="Low complexity" evidence="7">
    <location>
        <begin position="545"/>
        <end position="555"/>
    </location>
</feature>
<dbReference type="STRING" id="1227482.C469_03910"/>
<dbReference type="PROSITE" id="PS00136">
    <property type="entry name" value="SUBTILASE_ASP"/>
    <property type="match status" value="1"/>
</dbReference>
<keyword evidence="4 5" id="KW-0720">Serine protease</keyword>
<dbReference type="Gene3D" id="3.40.50.200">
    <property type="entry name" value="Peptidase S8/S53 domain"/>
    <property type="match status" value="1"/>
</dbReference>
<feature type="active site" description="Charge relay system" evidence="5">
    <location>
        <position position="116"/>
    </location>
</feature>
<dbReference type="PROSITE" id="PS00138">
    <property type="entry name" value="SUBTILASE_SER"/>
    <property type="match status" value="1"/>
</dbReference>
<dbReference type="InterPro" id="IPR015500">
    <property type="entry name" value="Peptidase_S8_subtilisin-rel"/>
</dbReference>
<reference evidence="9 10" key="1">
    <citation type="journal article" date="2014" name="PLoS Genet.">
        <title>Phylogenetically driven sequencing of extremely halophilic archaea reveals strategies for static and dynamic osmo-response.</title>
        <authorList>
            <person name="Becker E.A."/>
            <person name="Seitzer P.M."/>
            <person name="Tritt A."/>
            <person name="Larsen D."/>
            <person name="Krusor M."/>
            <person name="Yao A.I."/>
            <person name="Wu D."/>
            <person name="Madern D."/>
            <person name="Eisen J.A."/>
            <person name="Darling A.E."/>
            <person name="Facciotti M.T."/>
        </authorList>
    </citation>
    <scope>NUCLEOTIDE SEQUENCE [LARGE SCALE GENOMIC DNA]</scope>
    <source>
        <strain evidence="9 10">DSM 21995</strain>
    </source>
</reference>
<dbReference type="EMBL" id="AOJG01000009">
    <property type="protein sequence ID" value="EMA63136.1"/>
    <property type="molecule type" value="Genomic_DNA"/>
</dbReference>
<dbReference type="OrthoDB" id="330106at2157"/>
<feature type="active site" description="Charge relay system" evidence="5">
    <location>
        <position position="171"/>
    </location>
</feature>